<evidence type="ECO:0000259" key="6">
    <source>
        <dbReference type="PROSITE" id="PS51746"/>
    </source>
</evidence>
<keyword evidence="8" id="KW-1185">Reference proteome</keyword>
<dbReference type="GO" id="GO:0016301">
    <property type="term" value="F:kinase activity"/>
    <property type="evidence" value="ECO:0007669"/>
    <property type="project" value="UniProtKB-KW"/>
</dbReference>
<dbReference type="Proteomes" id="UP001597135">
    <property type="component" value="Unassembled WGS sequence"/>
</dbReference>
<dbReference type="CDD" id="cd00143">
    <property type="entry name" value="PP2Cc"/>
    <property type="match status" value="1"/>
</dbReference>
<dbReference type="InterPro" id="IPR008266">
    <property type="entry name" value="Tyr_kinase_AS"/>
</dbReference>
<dbReference type="Pfam" id="PF00069">
    <property type="entry name" value="Pkinase"/>
    <property type="match status" value="1"/>
</dbReference>
<comment type="caution">
    <text evidence="7">The sequence shown here is derived from an EMBL/GenBank/DDBJ whole genome shotgun (WGS) entry which is preliminary data.</text>
</comment>
<feature type="domain" description="PPM-type phosphatase" evidence="6">
    <location>
        <begin position="14"/>
        <end position="240"/>
    </location>
</feature>
<dbReference type="SUPFAM" id="SSF81606">
    <property type="entry name" value="PP2C-like"/>
    <property type="match status" value="1"/>
</dbReference>
<dbReference type="PANTHER" id="PTHR43289">
    <property type="entry name" value="MITOGEN-ACTIVATED PROTEIN KINASE KINASE KINASE 20-RELATED"/>
    <property type="match status" value="1"/>
</dbReference>
<dbReference type="SMART" id="SM00331">
    <property type="entry name" value="PP2C_SIG"/>
    <property type="match status" value="1"/>
</dbReference>
<evidence type="ECO:0000256" key="1">
    <source>
        <dbReference type="ARBA" id="ARBA00022679"/>
    </source>
</evidence>
<dbReference type="PANTHER" id="PTHR43289:SF6">
    <property type="entry name" value="SERINE_THREONINE-PROTEIN KINASE NEKL-3"/>
    <property type="match status" value="1"/>
</dbReference>
<evidence type="ECO:0000313" key="8">
    <source>
        <dbReference type="Proteomes" id="UP001597135"/>
    </source>
</evidence>
<dbReference type="CDD" id="cd14014">
    <property type="entry name" value="STKc_PknB_like"/>
    <property type="match status" value="1"/>
</dbReference>
<dbReference type="InterPro" id="IPR011009">
    <property type="entry name" value="Kinase-like_dom_sf"/>
</dbReference>
<dbReference type="PROSITE" id="PS00109">
    <property type="entry name" value="PROTEIN_KINASE_TYR"/>
    <property type="match status" value="1"/>
</dbReference>
<dbReference type="PROSITE" id="PS51746">
    <property type="entry name" value="PPM_2"/>
    <property type="match status" value="1"/>
</dbReference>
<dbReference type="Gene3D" id="3.30.200.20">
    <property type="entry name" value="Phosphorylase Kinase, domain 1"/>
    <property type="match status" value="1"/>
</dbReference>
<evidence type="ECO:0000259" key="5">
    <source>
        <dbReference type="PROSITE" id="PS50011"/>
    </source>
</evidence>
<dbReference type="SUPFAM" id="SSF56112">
    <property type="entry name" value="Protein kinase-like (PK-like)"/>
    <property type="match status" value="1"/>
</dbReference>
<dbReference type="Gene3D" id="1.10.510.10">
    <property type="entry name" value="Transferase(Phosphotransferase) domain 1"/>
    <property type="match status" value="1"/>
</dbReference>
<feature type="domain" description="Protein kinase" evidence="5">
    <location>
        <begin position="271"/>
        <end position="544"/>
    </location>
</feature>
<gene>
    <name evidence="7" type="ORF">ACFQ4E_12790</name>
</gene>
<name>A0ABW3ZK85_9RHOB</name>
<dbReference type="Gene3D" id="3.60.40.10">
    <property type="entry name" value="PPM-type phosphatase domain"/>
    <property type="match status" value="1"/>
</dbReference>
<keyword evidence="4" id="KW-0067">ATP-binding</keyword>
<sequence>MPKDSRGVTELAVSIGQFSSAGAKPLNQDFHGAMVPTGAELRLKGIALAVADGISTSAVSGEAAETAVKSLLTDYYATPDSWSVRSAASRVIAATNAWLHGQNTSVGDINAGRVTTLAALILKGREAHVFNVGDSRVTRLVGTALEPLTQDHRVTLSATESYLGRALGAAPDLEIDCRRVPLAQGDVFLLTTDGIHEHVDGRDVARALAEADLDSAARSLAETALARGSGDNLTVQILRVDGLPESMEFVPDLAERPAPSLPGAGDRLDGFRIIRQVHASARSHVFLAEAPDGARVAIKIPGSDILGDPAARRRFAMEEWVARRAASPHLLSAADAPADRTSFYAVSAWIDGVSLRQWMTDHPRPTLDQVRDIVSQTAAGLRALHRREMIHQDLRPENILIDRDGTLRIVDLGSVRVAGVEEAAPGLLGEMPGTFQYTAPEYLSGDIVSWRSDQYALGVIAYEMLTGRLPYGAEVARIQSRADQRRLRYRSARDDTSGVPDWIDTALRRAVHPDPLRRYDALSELTADLARPGAGYRAARHVPLAERNPERFWQTVSAILAVICFVVLSRTGG</sequence>
<keyword evidence="3 7" id="KW-0418">Kinase</keyword>
<dbReference type="SMART" id="SM00332">
    <property type="entry name" value="PP2Cc"/>
    <property type="match status" value="1"/>
</dbReference>
<evidence type="ECO:0000256" key="4">
    <source>
        <dbReference type="ARBA" id="ARBA00022840"/>
    </source>
</evidence>
<accession>A0ABW3ZK85</accession>
<evidence type="ECO:0000313" key="7">
    <source>
        <dbReference type="EMBL" id="MFD1343297.1"/>
    </source>
</evidence>
<keyword evidence="2" id="KW-0547">Nucleotide-binding</keyword>
<dbReference type="EMBL" id="JBHTMU010000022">
    <property type="protein sequence ID" value="MFD1343297.1"/>
    <property type="molecule type" value="Genomic_DNA"/>
</dbReference>
<evidence type="ECO:0000256" key="3">
    <source>
        <dbReference type="ARBA" id="ARBA00022777"/>
    </source>
</evidence>
<dbReference type="Pfam" id="PF13672">
    <property type="entry name" value="PP2C_2"/>
    <property type="match status" value="1"/>
</dbReference>
<evidence type="ECO:0000256" key="2">
    <source>
        <dbReference type="ARBA" id="ARBA00022741"/>
    </source>
</evidence>
<keyword evidence="1" id="KW-0808">Transferase</keyword>
<reference evidence="8" key="1">
    <citation type="journal article" date="2019" name="Int. J. Syst. Evol. Microbiol.">
        <title>The Global Catalogue of Microorganisms (GCM) 10K type strain sequencing project: providing services to taxonomists for standard genome sequencing and annotation.</title>
        <authorList>
            <consortium name="The Broad Institute Genomics Platform"/>
            <consortium name="The Broad Institute Genome Sequencing Center for Infectious Disease"/>
            <person name="Wu L."/>
            <person name="Ma J."/>
        </authorList>
    </citation>
    <scope>NUCLEOTIDE SEQUENCE [LARGE SCALE GENOMIC DNA]</scope>
    <source>
        <strain evidence="8">CCUG 62953</strain>
    </source>
</reference>
<dbReference type="InterPro" id="IPR036457">
    <property type="entry name" value="PPM-type-like_dom_sf"/>
</dbReference>
<dbReference type="RefSeq" id="WP_386804136.1">
    <property type="nucleotide sequence ID" value="NZ_JBHTMU010000022.1"/>
</dbReference>
<proteinExistence type="predicted"/>
<dbReference type="InterPro" id="IPR001932">
    <property type="entry name" value="PPM-type_phosphatase-like_dom"/>
</dbReference>
<dbReference type="InterPro" id="IPR000719">
    <property type="entry name" value="Prot_kinase_dom"/>
</dbReference>
<dbReference type="PROSITE" id="PS50011">
    <property type="entry name" value="PROTEIN_KINASE_DOM"/>
    <property type="match status" value="1"/>
</dbReference>
<protein>
    <submittedName>
        <fullName evidence="7">Protein kinase</fullName>
    </submittedName>
</protein>
<organism evidence="7 8">
    <name type="scientific">Litorisediminicola beolgyonensis</name>
    <dbReference type="NCBI Taxonomy" id="1173614"/>
    <lineage>
        <taxon>Bacteria</taxon>
        <taxon>Pseudomonadati</taxon>
        <taxon>Pseudomonadota</taxon>
        <taxon>Alphaproteobacteria</taxon>
        <taxon>Rhodobacterales</taxon>
        <taxon>Paracoccaceae</taxon>
        <taxon>Litorisediminicola</taxon>
    </lineage>
</organism>